<dbReference type="InterPro" id="IPR008967">
    <property type="entry name" value="p53-like_TF_DNA-bd_sf"/>
</dbReference>
<keyword evidence="8" id="KW-0539">Nucleus</keyword>
<keyword evidence="6" id="KW-0238">DNA-binding</keyword>
<dbReference type="Gene3D" id="2.60.40.10">
    <property type="entry name" value="Immunoglobulins"/>
    <property type="match status" value="1"/>
</dbReference>
<evidence type="ECO:0000313" key="12">
    <source>
        <dbReference type="Proteomes" id="UP000747542"/>
    </source>
</evidence>
<dbReference type="GO" id="GO:0000978">
    <property type="term" value="F:RNA polymerase II cis-regulatory region sequence-specific DNA binding"/>
    <property type="evidence" value="ECO:0007669"/>
    <property type="project" value="TreeGrafter"/>
</dbReference>
<evidence type="ECO:0000256" key="5">
    <source>
        <dbReference type="ARBA" id="ARBA00023015"/>
    </source>
</evidence>
<dbReference type="PANTHER" id="PTHR12533">
    <property type="entry name" value="NFAT"/>
    <property type="match status" value="1"/>
</dbReference>
<dbReference type="FunFam" id="2.60.40.340:FF:000002">
    <property type="entry name" value="Nuclear factor of activated T-cells 5, tonicity-responsive"/>
    <property type="match status" value="1"/>
</dbReference>
<evidence type="ECO:0000256" key="7">
    <source>
        <dbReference type="ARBA" id="ARBA00023163"/>
    </source>
</evidence>
<dbReference type="InterPro" id="IPR014756">
    <property type="entry name" value="Ig_E-set"/>
</dbReference>
<evidence type="ECO:0000256" key="6">
    <source>
        <dbReference type="ARBA" id="ARBA00023125"/>
    </source>
</evidence>
<feature type="region of interest" description="Disordered" evidence="9">
    <location>
        <begin position="1"/>
        <end position="73"/>
    </location>
</feature>
<protein>
    <submittedName>
        <fullName evidence="11">Nuclear factor of activated T-cells 5-like</fullName>
    </submittedName>
</protein>
<dbReference type="InterPro" id="IPR008366">
    <property type="entry name" value="NFAT"/>
</dbReference>
<dbReference type="GO" id="GO:0005737">
    <property type="term" value="C:cytoplasm"/>
    <property type="evidence" value="ECO:0007669"/>
    <property type="project" value="UniProtKB-SubCell"/>
</dbReference>
<feature type="region of interest" description="Disordered" evidence="9">
    <location>
        <begin position="137"/>
        <end position="162"/>
    </location>
</feature>
<feature type="compositionally biased region" description="Polar residues" evidence="9">
    <location>
        <begin position="60"/>
        <end position="72"/>
    </location>
</feature>
<dbReference type="AlphaFoldDB" id="A0A8J5JZB9"/>
<keyword evidence="7" id="KW-0804">Transcription</keyword>
<dbReference type="InterPro" id="IPR013783">
    <property type="entry name" value="Ig-like_fold"/>
</dbReference>
<proteinExistence type="predicted"/>
<feature type="compositionally biased region" description="Low complexity" evidence="9">
    <location>
        <begin position="302"/>
        <end position="313"/>
    </location>
</feature>
<organism evidence="11 12">
    <name type="scientific">Homarus americanus</name>
    <name type="common">American lobster</name>
    <dbReference type="NCBI Taxonomy" id="6706"/>
    <lineage>
        <taxon>Eukaryota</taxon>
        <taxon>Metazoa</taxon>
        <taxon>Ecdysozoa</taxon>
        <taxon>Arthropoda</taxon>
        <taxon>Crustacea</taxon>
        <taxon>Multicrustacea</taxon>
        <taxon>Malacostraca</taxon>
        <taxon>Eumalacostraca</taxon>
        <taxon>Eucarida</taxon>
        <taxon>Decapoda</taxon>
        <taxon>Pleocyemata</taxon>
        <taxon>Astacidea</taxon>
        <taxon>Nephropoidea</taxon>
        <taxon>Nephropidae</taxon>
        <taxon>Homarus</taxon>
    </lineage>
</organism>
<keyword evidence="3" id="KW-0963">Cytoplasm</keyword>
<dbReference type="PRINTS" id="PR01789">
    <property type="entry name" value="NUCFACTORATC"/>
</dbReference>
<evidence type="ECO:0000256" key="8">
    <source>
        <dbReference type="ARBA" id="ARBA00023242"/>
    </source>
</evidence>
<gene>
    <name evidence="11" type="primary">Nfat5-L</name>
    <name evidence="11" type="ORF">Hamer_G010859</name>
</gene>
<comment type="caution">
    <text evidence="11">The sequence shown here is derived from an EMBL/GenBank/DDBJ whole genome shotgun (WGS) entry which is preliminary data.</text>
</comment>
<comment type="subcellular location">
    <subcellularLocation>
        <location evidence="2">Cytoplasm</location>
    </subcellularLocation>
    <subcellularLocation>
        <location evidence="1">Nucleus</location>
    </subcellularLocation>
</comment>
<dbReference type="Pfam" id="PF16179">
    <property type="entry name" value="RHD_dimer"/>
    <property type="match status" value="1"/>
</dbReference>
<keyword evidence="5" id="KW-0805">Transcription regulation</keyword>
<name>A0A8J5JZB9_HOMAM</name>
<keyword evidence="4" id="KW-0597">Phosphoprotein</keyword>
<feature type="region of interest" description="Disordered" evidence="9">
    <location>
        <begin position="667"/>
        <end position="726"/>
    </location>
</feature>
<evidence type="ECO:0000256" key="9">
    <source>
        <dbReference type="SAM" id="MobiDB-lite"/>
    </source>
</evidence>
<dbReference type="SUPFAM" id="SSF49417">
    <property type="entry name" value="p53-like transcription factors"/>
    <property type="match status" value="1"/>
</dbReference>
<dbReference type="PROSITE" id="PS50254">
    <property type="entry name" value="REL_2"/>
    <property type="match status" value="1"/>
</dbReference>
<dbReference type="GO" id="GO:0000981">
    <property type="term" value="F:DNA-binding transcription factor activity, RNA polymerase II-specific"/>
    <property type="evidence" value="ECO:0007669"/>
    <property type="project" value="TreeGrafter"/>
</dbReference>
<dbReference type="Gene3D" id="2.60.40.340">
    <property type="entry name" value="Rel homology domain (RHD), DNA-binding domain"/>
    <property type="match status" value="1"/>
</dbReference>
<keyword evidence="12" id="KW-1185">Reference proteome</keyword>
<feature type="region of interest" description="Disordered" evidence="9">
    <location>
        <begin position="294"/>
        <end position="313"/>
    </location>
</feature>
<evidence type="ECO:0000259" key="10">
    <source>
        <dbReference type="PROSITE" id="PS50254"/>
    </source>
</evidence>
<sequence length="1221" mass="130122">MGKINNRNSMVSTRRRLIKASSGVGVKKSRSPAKVSLPPPPPPPQSLVVDEDSGFGGDQSLDSESSVLSTLGPSGAGVASLPSVLPSLAMVPQAKLLLVSLLQGAGGVQGTGTSQKTSGNIAVGAFPPTTQASVSNGTNQTGNTHGAVMSSGADKEGQSSQSVRPLLAAASLSLQGATGTDVLSELPAASTNSPSNYPSEPVAFGNTGHKVVENKFSICDKNLHVDLGGEEAQELPASRGTTKTHSVPPLISFRDVSLLSSLNPFQGSRGTCGASLLCVDGTPQPCGRSNKILKSNVPHTSPPLTSQLSPTSSDGTIELKLITQPEEQHRARYQTEGSRGAVKDRTGLGHPTVKLCGYNKPTVVQVFVGSDTGRTGPHMFYQVCRVSGKNSTPCKERRLDGTALIEASLDPETNMIMSCDCVGILKERNVDVEHRFKAAVSRGRKKSTKCRLVFRTFVTLTNGTRETLQVVSQPIACTQPPGVPEICRKSLTKCSLAGGEEMFILGKNFLKDTVVIFHQNGTKSQPIWEEKVSPDKETLQSIHLIVTVPKYYDQSITEEVTVDVIVSSGGKTSECHSLTYVPLVTKRELPIIETQEDNPLPKGVSPCALQLNRHYAETGTLPTHLSETTAAPVLATSDMSAPRVPTTQAVVPPLRVSHLMLNSASSKKTNCHAQRYTSRIPKTSLHGRSPTPSTRSRLTEVSVSSVSDSGSVVTEKRQERQGKVQGVQGTVSLESLVEMLKVVQKFPADSNIHTSVLQLVEELVKSMKKNISSPCKTEIEEELVSKQDKHHRTSSETMDSDVLTSEVSGSCGQQSNKTQKLASHSASPVSQGTLTSNNPSSNVTLPIATTVSLLPLTLFSAMPSTVSSGSRVARVAPINPVAPTTVVSSPGLTRTVRLFVGEASNFLQEPPVKKQREGVLPMDYQLLRNNRFEQGSLVSSNFPDTVVTQSRASTTLNPVTPLLPSKVVSNQCSSDGSLNASSPTMETETCRLDLSTSEEVMNASSQHINETQVDSPPPLTVYQPISQSVMHNIGQATTQQNVQSINVNQRVTQTTCLDTARQTSQTISQLPTPPDGQIINQHASQQNMTVHTSLPVSVSDPLLSQSTRLCPLLTNRVIVTSTTTSQVAMLPSTPLTSSLTRSDPLLSQSSPVAPIHIDANTPAPVARNEPVNTRARGDPLMAPNPTATQVSMQNEVTSAINLSETELLNYFDPNCFDNGIL</sequence>
<dbReference type="SUPFAM" id="SSF81296">
    <property type="entry name" value="E set domains"/>
    <property type="match status" value="1"/>
</dbReference>
<dbReference type="GO" id="GO:0005634">
    <property type="term" value="C:nucleus"/>
    <property type="evidence" value="ECO:0007669"/>
    <property type="project" value="UniProtKB-SubCell"/>
</dbReference>
<evidence type="ECO:0000313" key="11">
    <source>
        <dbReference type="EMBL" id="KAG7162189.1"/>
    </source>
</evidence>
<feature type="compositionally biased region" description="Polar residues" evidence="9">
    <location>
        <begin position="667"/>
        <end position="681"/>
    </location>
</feature>
<dbReference type="PANTHER" id="PTHR12533:SF7">
    <property type="entry name" value="NFAT NUCLEAR FACTOR, ISOFORM B"/>
    <property type="match status" value="1"/>
</dbReference>
<dbReference type="EMBL" id="JAHLQT010028013">
    <property type="protein sequence ID" value="KAG7162189.1"/>
    <property type="molecule type" value="Genomic_DNA"/>
</dbReference>
<feature type="region of interest" description="Disordered" evidence="9">
    <location>
        <begin position="782"/>
        <end position="842"/>
    </location>
</feature>
<dbReference type="GO" id="GO:0005667">
    <property type="term" value="C:transcription regulator complex"/>
    <property type="evidence" value="ECO:0007669"/>
    <property type="project" value="TreeGrafter"/>
</dbReference>
<dbReference type="InterPro" id="IPR037059">
    <property type="entry name" value="RHD_DNA_bind_dom_sf"/>
</dbReference>
<feature type="compositionally biased region" description="Polar residues" evidence="9">
    <location>
        <begin position="802"/>
        <end position="842"/>
    </location>
</feature>
<dbReference type="SMART" id="SM00429">
    <property type="entry name" value="IPT"/>
    <property type="match status" value="1"/>
</dbReference>
<dbReference type="InterPro" id="IPR011539">
    <property type="entry name" value="RHD_DNA_bind_dom"/>
</dbReference>
<reference evidence="11" key="1">
    <citation type="journal article" date="2021" name="Sci. Adv.">
        <title>The American lobster genome reveals insights on longevity, neural, and immune adaptations.</title>
        <authorList>
            <person name="Polinski J.M."/>
            <person name="Zimin A.V."/>
            <person name="Clark K.F."/>
            <person name="Kohn A.B."/>
            <person name="Sadowski N."/>
            <person name="Timp W."/>
            <person name="Ptitsyn A."/>
            <person name="Khanna P."/>
            <person name="Romanova D.Y."/>
            <person name="Williams P."/>
            <person name="Greenwood S.J."/>
            <person name="Moroz L.L."/>
            <person name="Walt D.R."/>
            <person name="Bodnar A.G."/>
        </authorList>
    </citation>
    <scope>NUCLEOTIDE SEQUENCE</scope>
    <source>
        <strain evidence="11">GMGI-L3</strain>
    </source>
</reference>
<evidence type="ECO:0000256" key="2">
    <source>
        <dbReference type="ARBA" id="ARBA00004496"/>
    </source>
</evidence>
<feature type="compositionally biased region" description="Low complexity" evidence="9">
    <location>
        <begin position="701"/>
        <end position="713"/>
    </location>
</feature>
<dbReference type="Pfam" id="PF00554">
    <property type="entry name" value="RHD_DNA_bind"/>
    <property type="match status" value="1"/>
</dbReference>
<evidence type="ECO:0000256" key="4">
    <source>
        <dbReference type="ARBA" id="ARBA00022553"/>
    </source>
</evidence>
<dbReference type="Proteomes" id="UP000747542">
    <property type="component" value="Unassembled WGS sequence"/>
</dbReference>
<feature type="region of interest" description="Disordered" evidence="9">
    <location>
        <begin position="1154"/>
        <end position="1186"/>
    </location>
</feature>
<feature type="domain" description="RHD" evidence="10">
    <location>
        <begin position="299"/>
        <end position="482"/>
    </location>
</feature>
<dbReference type="InterPro" id="IPR002909">
    <property type="entry name" value="IPT_dom"/>
</dbReference>
<evidence type="ECO:0000256" key="3">
    <source>
        <dbReference type="ARBA" id="ARBA00022490"/>
    </source>
</evidence>
<dbReference type="InterPro" id="IPR032397">
    <property type="entry name" value="RHD_dimer"/>
</dbReference>
<feature type="compositionally biased region" description="Polar residues" evidence="9">
    <location>
        <begin position="1"/>
        <end position="12"/>
    </location>
</feature>
<accession>A0A8J5JZB9</accession>
<evidence type="ECO:0000256" key="1">
    <source>
        <dbReference type="ARBA" id="ARBA00004123"/>
    </source>
</evidence>